<evidence type="ECO:0000313" key="1">
    <source>
        <dbReference type="EMBL" id="CAG9285936.1"/>
    </source>
</evidence>
<dbReference type="Proteomes" id="UP000836788">
    <property type="component" value="Chromosome 21"/>
</dbReference>
<dbReference type="AlphaFoldDB" id="A0A8J9SZ53"/>
<gene>
    <name evidence="1" type="ORF">PTTT1_LOCUS30696</name>
</gene>
<organism evidence="1">
    <name type="scientific">Phaeodactylum tricornutum</name>
    <name type="common">Diatom</name>
    <dbReference type="NCBI Taxonomy" id="2850"/>
    <lineage>
        <taxon>Eukaryota</taxon>
        <taxon>Sar</taxon>
        <taxon>Stramenopiles</taxon>
        <taxon>Ochrophyta</taxon>
        <taxon>Bacillariophyta</taxon>
        <taxon>Bacillariophyceae</taxon>
        <taxon>Bacillariophycidae</taxon>
        <taxon>Naviculales</taxon>
        <taxon>Phaeodactylaceae</taxon>
        <taxon>Phaeodactylum</taxon>
    </lineage>
</organism>
<dbReference type="EMBL" id="OU594962">
    <property type="protein sequence ID" value="CAG9285936.1"/>
    <property type="molecule type" value="Genomic_DNA"/>
</dbReference>
<reference evidence="1" key="1">
    <citation type="submission" date="2022-02" db="EMBL/GenBank/DDBJ databases">
        <authorList>
            <person name="Giguere J D."/>
        </authorList>
    </citation>
    <scope>NUCLEOTIDE SEQUENCE</scope>
    <source>
        <strain evidence="1">CCAP 1055/1</strain>
    </source>
</reference>
<proteinExistence type="predicted"/>
<accession>A0A8J9SZ53</accession>
<name>A0A8J9SZ53_PHATR</name>
<protein>
    <submittedName>
        <fullName evidence="1">Uncharacterized protein</fullName>
    </submittedName>
</protein>
<sequence length="807" mass="91572">MSYTKLLGRTIGTLIFLVSMGQIYNHERFNRTSDLSIHAARLPFLNDSYDKGQRNISQVIPYTEETADFEKSSNNSGHRQKSAPPLPSWVTEYFHWHADERQKMTPESWEERRYLVLRCLESDKRCGGTADRLHNLPVLLRLAQKSQRILFIHWEKPAPLEDFLLPPPPETSELRLDWRLPSWLKEPMQLGQIPISRLMNGTDGTGIIDSDERVVAMRSLHGSLFYDELKGPDEPSYNNILKLLWYAVFVPAPIVRVRVQLQLARLGLTPGEYASAHIRSLYIGDETHVDTLYVHAVTCAAQATNNASFPIFVTSDSPLVEEQAVVFGSAVHHLRIVTHNRSETLHLDRGRDFLTQGRSDSWKSIDMDGFYDVFVDLYLVANSRCVSFGVGGFGRLGALLSADPSCAYKYAPATRSDQCTVPKPIRNISAAKAVFTSSSLFSSPSILPIYNSTTIHSWNNTKMIPKWMKQYFCWHQDARRLLQNGEKSASDYKYLVLRCLTKNKKCSGAADRLKSIPTAIRMAYDSQRLLFLKWERPCALEHFLVPPRGGLDWRIPSTLELDFEEKFSWRDKAIVLTESNNVEKALKSEEVIVSLKSVRDRKYFEEQREPGDYSFEEVYREVWSSVFEPSPPVARLVSTVMEELGLRPGEYVAAHVRALYVQNTVKNREEINALNCASQLGPRATIFFASDSAETTRLALQYGRGKEATIVARIGESEPLHLDRGHVFLEQHGVVAGEHEPQDFYDTFVDLYILAESRCITYGAGGFGSWASLISRNSLCSIRHRTTNCVWFDDPILGSPSLSAIRP</sequence>